<name>A0A1I1MYK4_9BACT</name>
<feature type="transmembrane region" description="Helical" evidence="1">
    <location>
        <begin position="5"/>
        <end position="23"/>
    </location>
</feature>
<sequence>MNNKVVAFSPYACVVWILSFYFLAYTFGYTPASDPKTLTGYELHHLVSVGLLAATIVSLIFFVRQLFIKKTITKEFVVFFIGLTALVLFFAYSNVFNWYAD</sequence>
<dbReference type="STRING" id="927664.SAMN05421780_1114"/>
<protein>
    <submittedName>
        <fullName evidence="2">Uncharacterized protein</fullName>
    </submittedName>
</protein>
<dbReference type="RefSeq" id="WP_091515468.1">
    <property type="nucleotide sequence ID" value="NZ_FOLE01000011.1"/>
</dbReference>
<gene>
    <name evidence="2" type="ORF">SAMN05421780_1114</name>
</gene>
<reference evidence="2 3" key="1">
    <citation type="submission" date="2016-10" db="EMBL/GenBank/DDBJ databases">
        <authorList>
            <person name="de Groot N.N."/>
        </authorList>
    </citation>
    <scope>NUCLEOTIDE SEQUENCE [LARGE SCALE GENOMIC DNA]</scope>
    <source>
        <strain evidence="2 3">DSM 6793</strain>
    </source>
</reference>
<keyword evidence="3" id="KW-1185">Reference proteome</keyword>
<dbReference type="EMBL" id="FOLE01000011">
    <property type="protein sequence ID" value="SFC86640.1"/>
    <property type="molecule type" value="Genomic_DNA"/>
</dbReference>
<evidence type="ECO:0000256" key="1">
    <source>
        <dbReference type="SAM" id="Phobius"/>
    </source>
</evidence>
<evidence type="ECO:0000313" key="2">
    <source>
        <dbReference type="EMBL" id="SFC86640.1"/>
    </source>
</evidence>
<dbReference type="AlphaFoldDB" id="A0A1I1MYK4"/>
<keyword evidence="1" id="KW-0812">Transmembrane</keyword>
<dbReference type="Proteomes" id="UP000199514">
    <property type="component" value="Unassembled WGS sequence"/>
</dbReference>
<proteinExistence type="predicted"/>
<organism evidence="2 3">
    <name type="scientific">Flexibacter flexilis DSM 6793</name>
    <dbReference type="NCBI Taxonomy" id="927664"/>
    <lineage>
        <taxon>Bacteria</taxon>
        <taxon>Pseudomonadati</taxon>
        <taxon>Bacteroidota</taxon>
        <taxon>Cytophagia</taxon>
        <taxon>Cytophagales</taxon>
        <taxon>Flexibacteraceae</taxon>
        <taxon>Flexibacter</taxon>
    </lineage>
</organism>
<keyword evidence="1" id="KW-1133">Transmembrane helix</keyword>
<evidence type="ECO:0000313" key="3">
    <source>
        <dbReference type="Proteomes" id="UP000199514"/>
    </source>
</evidence>
<keyword evidence="1" id="KW-0472">Membrane</keyword>
<feature type="transmembrane region" description="Helical" evidence="1">
    <location>
        <begin position="43"/>
        <end position="64"/>
    </location>
</feature>
<accession>A0A1I1MYK4</accession>
<feature type="transmembrane region" description="Helical" evidence="1">
    <location>
        <begin position="76"/>
        <end position="100"/>
    </location>
</feature>